<dbReference type="OrthoDB" id="652091at2759"/>
<proteinExistence type="predicted"/>
<dbReference type="GO" id="GO:0046872">
    <property type="term" value="F:metal ion binding"/>
    <property type="evidence" value="ECO:0007669"/>
    <property type="project" value="UniProtKB-KW"/>
</dbReference>
<dbReference type="InterPro" id="IPR016053">
    <property type="entry name" value="Haem_Oase-like"/>
</dbReference>
<evidence type="ECO:0000313" key="6">
    <source>
        <dbReference type="Proteomes" id="UP000355283"/>
    </source>
</evidence>
<dbReference type="Proteomes" id="UP000355283">
    <property type="component" value="Unassembled WGS sequence"/>
</dbReference>
<protein>
    <submittedName>
        <fullName evidence="5">Uncharacterized protein</fullName>
    </submittedName>
</protein>
<dbReference type="InterPro" id="IPR016084">
    <property type="entry name" value="Haem_Oase-like_multi-hlx"/>
</dbReference>
<evidence type="ECO:0000256" key="3">
    <source>
        <dbReference type="ARBA" id="ARBA00023004"/>
    </source>
</evidence>
<dbReference type="InterPro" id="IPR002051">
    <property type="entry name" value="Haem_Oase"/>
</dbReference>
<dbReference type="CDD" id="cd19165">
    <property type="entry name" value="HemeO"/>
    <property type="match status" value="1"/>
</dbReference>
<keyword evidence="2" id="KW-0479">Metal-binding</keyword>
<evidence type="ECO:0000256" key="2">
    <source>
        <dbReference type="ARBA" id="ARBA00022723"/>
    </source>
</evidence>
<dbReference type="GO" id="GO:0006788">
    <property type="term" value="P:heme oxidation"/>
    <property type="evidence" value="ECO:0007669"/>
    <property type="project" value="InterPro"/>
</dbReference>
<reference evidence="5 6" key="1">
    <citation type="submission" date="2019-01" db="EMBL/GenBank/DDBJ databases">
        <title>Nuclear Genome Assembly of the Microalgal Biofuel strain Nannochloropsis salina CCMP1776.</title>
        <authorList>
            <person name="Hovde B."/>
        </authorList>
    </citation>
    <scope>NUCLEOTIDE SEQUENCE [LARGE SCALE GENOMIC DNA]</scope>
    <source>
        <strain evidence="5 6">CCMP1776</strain>
    </source>
</reference>
<evidence type="ECO:0000256" key="4">
    <source>
        <dbReference type="SAM" id="MobiDB-lite"/>
    </source>
</evidence>
<keyword evidence="3" id="KW-0408">Iron</keyword>
<organism evidence="5 6">
    <name type="scientific">Nannochloropsis salina CCMP1776</name>
    <dbReference type="NCBI Taxonomy" id="1027361"/>
    <lineage>
        <taxon>Eukaryota</taxon>
        <taxon>Sar</taxon>
        <taxon>Stramenopiles</taxon>
        <taxon>Ochrophyta</taxon>
        <taxon>Eustigmatophyceae</taxon>
        <taxon>Eustigmatales</taxon>
        <taxon>Monodopsidaceae</taxon>
        <taxon>Microchloropsis</taxon>
        <taxon>Microchloropsis salina</taxon>
    </lineage>
</organism>
<feature type="region of interest" description="Disordered" evidence="4">
    <location>
        <begin position="256"/>
        <end position="293"/>
    </location>
</feature>
<name>A0A4D9CXE9_9STRA</name>
<dbReference type="SUPFAM" id="SSF48613">
    <property type="entry name" value="Heme oxygenase-like"/>
    <property type="match status" value="1"/>
</dbReference>
<dbReference type="AlphaFoldDB" id="A0A4D9CXE9"/>
<accession>A0A4D9CXE9</accession>
<dbReference type="PRINTS" id="PR00088">
    <property type="entry name" value="HAEMOXYGNASE"/>
</dbReference>
<evidence type="ECO:0000256" key="1">
    <source>
        <dbReference type="ARBA" id="ARBA00022617"/>
    </source>
</evidence>
<dbReference type="GO" id="GO:0004392">
    <property type="term" value="F:heme oxygenase (decyclizing) activity"/>
    <property type="evidence" value="ECO:0007669"/>
    <property type="project" value="InterPro"/>
</dbReference>
<dbReference type="PANTHER" id="PTHR10720">
    <property type="entry name" value="HEME OXYGENASE"/>
    <property type="match status" value="1"/>
</dbReference>
<sequence>MASGAPDGHDEVPLSIAMRKATRKIHRESDALVNFKLVYAFTYPSLYADAIGLFYPIYRKLESLVMSSGSPSLQPFATLLRQYKLERTRAFESDMVFHSRGGTEKEDNEIPEAVKSYLERLESCAATDPELLAVYVYHMYMALLSGGQILRRLTTQCLLPKTPVTNKDPDAGLALYSFEGDKTQEIKEAIRATVDRMEKTGVVFNSQTSAFHVPTTSTRLELPRLPQRQQRALSFLNVNTRTTVLERVPVWLAAAGGGEGSNEEEVDAPSRENADMVSRRRRAGKGSQDHEARASRANYLQKALSLAAFGLTVGSARAGALEGGSGGMSLIDPGEPSGGAKALDFLQQLKIELVGAKEEFEELPALEVALPSLPPSLLPAIEVTYTGGDETYERLLKVCGRTYDFVDVGPRYQRRLWPSSPGQGLLASRKGQTWSSMPVAPADQTFFTPAKLDHQAYSKPRCDGAAPNVQLILTGLKRRVDHYHYSVDCPTCSLPGPEGEEKANRRL</sequence>
<dbReference type="Pfam" id="PF01126">
    <property type="entry name" value="Heme_oxygenase"/>
    <property type="match status" value="1"/>
</dbReference>
<comment type="caution">
    <text evidence="5">The sequence shown here is derived from an EMBL/GenBank/DDBJ whole genome shotgun (WGS) entry which is preliminary data.</text>
</comment>
<keyword evidence="6" id="KW-1185">Reference proteome</keyword>
<dbReference type="EMBL" id="SDOX01000134">
    <property type="protein sequence ID" value="TFJ81188.1"/>
    <property type="molecule type" value="Genomic_DNA"/>
</dbReference>
<gene>
    <name evidence="5" type="ORF">NSK_007478</name>
</gene>
<dbReference type="Gene3D" id="1.20.910.10">
    <property type="entry name" value="Heme oxygenase-like"/>
    <property type="match status" value="1"/>
</dbReference>
<feature type="compositionally biased region" description="Basic and acidic residues" evidence="4">
    <location>
        <begin position="268"/>
        <end position="278"/>
    </location>
</feature>
<keyword evidence="1" id="KW-0349">Heme</keyword>
<dbReference type="PANTHER" id="PTHR10720:SF0">
    <property type="entry name" value="HEME OXYGENASE"/>
    <property type="match status" value="1"/>
</dbReference>
<evidence type="ECO:0000313" key="5">
    <source>
        <dbReference type="EMBL" id="TFJ81188.1"/>
    </source>
</evidence>